<dbReference type="GO" id="GO:0005737">
    <property type="term" value="C:cytoplasm"/>
    <property type="evidence" value="ECO:0007669"/>
    <property type="project" value="TreeGrafter"/>
</dbReference>
<gene>
    <name evidence="7" type="primary">DUSP28_1</name>
    <name evidence="7" type="ORF">N1851_003461</name>
</gene>
<dbReference type="EMBL" id="JAOPHQ010000510">
    <property type="protein sequence ID" value="KAK0154446.1"/>
    <property type="molecule type" value="Genomic_DNA"/>
</dbReference>
<name>A0AA47P7W9_MERPO</name>
<dbReference type="PROSITE" id="PS50056">
    <property type="entry name" value="TYR_PHOSPHATASE_2"/>
    <property type="match status" value="1"/>
</dbReference>
<dbReference type="InterPro" id="IPR029021">
    <property type="entry name" value="Prot-tyrosine_phosphatase-like"/>
</dbReference>
<evidence type="ECO:0000256" key="1">
    <source>
        <dbReference type="ARBA" id="ARBA00008601"/>
    </source>
</evidence>
<dbReference type="PROSITE" id="PS50054">
    <property type="entry name" value="TYR_PHOSPHATASE_DUAL"/>
    <property type="match status" value="1"/>
</dbReference>
<dbReference type="InterPro" id="IPR000340">
    <property type="entry name" value="Dual-sp_phosphatase_cat-dom"/>
</dbReference>
<dbReference type="PANTHER" id="PTHR45961">
    <property type="entry name" value="IP21249P"/>
    <property type="match status" value="1"/>
</dbReference>
<dbReference type="Pfam" id="PF00782">
    <property type="entry name" value="DSPc"/>
    <property type="match status" value="1"/>
</dbReference>
<evidence type="ECO:0000313" key="7">
    <source>
        <dbReference type="EMBL" id="KAK0154446.1"/>
    </source>
</evidence>
<dbReference type="SMART" id="SM00195">
    <property type="entry name" value="DSPc"/>
    <property type="match status" value="1"/>
</dbReference>
<comment type="similarity">
    <text evidence="1">Belongs to the protein-tyrosine phosphatase family. Non-receptor class dual specificity subfamily.</text>
</comment>
<comment type="caution">
    <text evidence="7">The sequence shown here is derived from an EMBL/GenBank/DDBJ whole genome shotgun (WGS) entry which is preliminary data.</text>
</comment>
<keyword evidence="3" id="KW-0904">Protein phosphatase</keyword>
<dbReference type="SUPFAM" id="SSF52799">
    <property type="entry name" value="(Phosphotyrosine protein) phosphatases II"/>
    <property type="match status" value="1"/>
</dbReference>
<dbReference type="Gene3D" id="3.90.190.10">
    <property type="entry name" value="Protein tyrosine phosphatase superfamily"/>
    <property type="match status" value="1"/>
</dbReference>
<dbReference type="Proteomes" id="UP001174136">
    <property type="component" value="Unassembled WGS sequence"/>
</dbReference>
<evidence type="ECO:0000256" key="4">
    <source>
        <dbReference type="SAM" id="MobiDB-lite"/>
    </source>
</evidence>
<evidence type="ECO:0000256" key="3">
    <source>
        <dbReference type="ARBA" id="ARBA00022912"/>
    </source>
</evidence>
<evidence type="ECO:0000256" key="2">
    <source>
        <dbReference type="ARBA" id="ARBA00022801"/>
    </source>
</evidence>
<evidence type="ECO:0000259" key="6">
    <source>
        <dbReference type="PROSITE" id="PS50056"/>
    </source>
</evidence>
<evidence type="ECO:0000259" key="5">
    <source>
        <dbReference type="PROSITE" id="PS50054"/>
    </source>
</evidence>
<dbReference type="InterPro" id="IPR000387">
    <property type="entry name" value="Tyr_Pase_dom"/>
</dbReference>
<sequence>MLRIPVYDDPNEDLYRHFDRCADAIQSEADRGGRTVVYCKNGRSRSATVCVAYLMKHRKLSLADAIQKVKTARHVIDPNPGFIAQLERYEQELKKRRGQTPSLSGRPQPSPQDTRPSRNQVSRYRVTMGPPLSPSHASASLPSAPAHSMFSVTLTSMCCTHMARSTSGTLMTFSAELKCASSPCLSLPQPVTTVTVPLRWSTRSAKARGGRQAGAMEAGFSSSSQLLARLDRRTAKDQSKRFYYVIAELLIQRSYYVIAELLIQRSYYVIAELLIQRSYYVIAELLIQRSYFVI</sequence>
<dbReference type="GO" id="GO:0004721">
    <property type="term" value="F:phosphoprotein phosphatase activity"/>
    <property type="evidence" value="ECO:0007669"/>
    <property type="project" value="UniProtKB-KW"/>
</dbReference>
<keyword evidence="2" id="KW-0378">Hydrolase</keyword>
<feature type="domain" description="Tyrosine specific protein phosphatases" evidence="6">
    <location>
        <begin position="16"/>
        <end position="73"/>
    </location>
</feature>
<proteinExistence type="inferred from homology"/>
<evidence type="ECO:0000313" key="8">
    <source>
        <dbReference type="Proteomes" id="UP001174136"/>
    </source>
</evidence>
<feature type="compositionally biased region" description="Polar residues" evidence="4">
    <location>
        <begin position="99"/>
        <end position="120"/>
    </location>
</feature>
<reference evidence="7" key="1">
    <citation type="journal article" date="2023" name="Front. Mar. Sci.">
        <title>A new Merluccius polli reference genome to investigate the effects of global change in West African waters.</title>
        <authorList>
            <person name="Mateo J.L."/>
            <person name="Blanco-Fernandez C."/>
            <person name="Garcia-Vazquez E."/>
            <person name="Machado-Schiaffino G."/>
        </authorList>
    </citation>
    <scope>NUCLEOTIDE SEQUENCE</scope>
    <source>
        <strain evidence="7">C29</strain>
        <tissue evidence="7">Fin</tissue>
    </source>
</reference>
<feature type="region of interest" description="Disordered" evidence="4">
    <location>
        <begin position="93"/>
        <end position="120"/>
    </location>
</feature>
<accession>A0AA47P7W9</accession>
<feature type="domain" description="Tyrosine-protein phosphatase" evidence="5">
    <location>
        <begin position="1"/>
        <end position="95"/>
    </location>
</feature>
<dbReference type="InterPro" id="IPR020422">
    <property type="entry name" value="TYR_PHOSPHATASE_DUAL_dom"/>
</dbReference>
<keyword evidence="8" id="KW-1185">Reference proteome</keyword>
<dbReference type="AlphaFoldDB" id="A0AA47P7W9"/>
<dbReference type="InterPro" id="IPR052103">
    <property type="entry name" value="Dual_spec_Phospatases"/>
</dbReference>
<organism evidence="7 8">
    <name type="scientific">Merluccius polli</name>
    <name type="common">Benguela hake</name>
    <name type="synonym">Merluccius cadenati</name>
    <dbReference type="NCBI Taxonomy" id="89951"/>
    <lineage>
        <taxon>Eukaryota</taxon>
        <taxon>Metazoa</taxon>
        <taxon>Chordata</taxon>
        <taxon>Craniata</taxon>
        <taxon>Vertebrata</taxon>
        <taxon>Euteleostomi</taxon>
        <taxon>Actinopterygii</taxon>
        <taxon>Neopterygii</taxon>
        <taxon>Teleostei</taxon>
        <taxon>Neoteleostei</taxon>
        <taxon>Acanthomorphata</taxon>
        <taxon>Zeiogadaria</taxon>
        <taxon>Gadariae</taxon>
        <taxon>Gadiformes</taxon>
        <taxon>Gadoidei</taxon>
        <taxon>Merlucciidae</taxon>
        <taxon>Merluccius</taxon>
    </lineage>
</organism>
<protein>
    <submittedName>
        <fullName evidence="7">Dual specificity phosphatase 28</fullName>
    </submittedName>
</protein>
<dbReference type="PANTHER" id="PTHR45961:SF7">
    <property type="entry name" value="DUAL SPECIFICITY PHOSPHATASE 28"/>
    <property type="match status" value="1"/>
</dbReference>